<sequence length="62" mass="7207">MQQARSVRKRQIRALIRGARLFTDPDGFAWPEGVDPAGLTGYRRYPYDHVAIEEIHPRELDN</sequence>
<accession>A0AAU8N0B0</accession>
<name>A0AAU8N0B0_9ACTO</name>
<organism evidence="1">
    <name type="scientific">Actinomyces timonensis</name>
    <dbReference type="NCBI Taxonomy" id="1288391"/>
    <lineage>
        <taxon>Bacteria</taxon>
        <taxon>Bacillati</taxon>
        <taxon>Actinomycetota</taxon>
        <taxon>Actinomycetes</taxon>
        <taxon>Actinomycetales</taxon>
        <taxon>Actinomycetaceae</taxon>
        <taxon>Actinomyces</taxon>
    </lineage>
</organism>
<reference evidence="1" key="1">
    <citation type="submission" date="2024-05" db="EMBL/GenBank/DDBJ databases">
        <title>Draft genome assemblies of 36 bacteria isolated from hibernating arctic ground squirrels.</title>
        <authorList>
            <person name="McKee H."/>
            <person name="Mullen L."/>
            <person name="Drown D.M."/>
            <person name="Duddleston K.N."/>
        </authorList>
    </citation>
    <scope>NUCLEOTIDE SEQUENCE</scope>
    <source>
        <strain evidence="1">AR004</strain>
    </source>
</reference>
<dbReference type="RefSeq" id="WP_366180091.1">
    <property type="nucleotide sequence ID" value="NZ_CP159989.1"/>
</dbReference>
<protein>
    <submittedName>
        <fullName evidence="1">Uncharacterized protein</fullName>
    </submittedName>
</protein>
<dbReference type="AlphaFoldDB" id="A0AAU8N0B0"/>
<gene>
    <name evidence="1" type="ORF">ABXS69_07490</name>
</gene>
<evidence type="ECO:0000313" key="1">
    <source>
        <dbReference type="EMBL" id="XCP81837.1"/>
    </source>
</evidence>
<dbReference type="EMBL" id="CP159989">
    <property type="protein sequence ID" value="XCP81837.1"/>
    <property type="molecule type" value="Genomic_DNA"/>
</dbReference>
<proteinExistence type="predicted"/>